<evidence type="ECO:0000313" key="3">
    <source>
        <dbReference type="Proteomes" id="UP001354989"/>
    </source>
</evidence>
<feature type="chain" id="PRO_5047203861" evidence="1">
    <location>
        <begin position="20"/>
        <end position="270"/>
    </location>
</feature>
<organism evidence="2 3">
    <name type="scientific">Persicobacter psychrovividus</name>
    <dbReference type="NCBI Taxonomy" id="387638"/>
    <lineage>
        <taxon>Bacteria</taxon>
        <taxon>Pseudomonadati</taxon>
        <taxon>Bacteroidota</taxon>
        <taxon>Cytophagia</taxon>
        <taxon>Cytophagales</taxon>
        <taxon>Persicobacteraceae</taxon>
        <taxon>Persicobacter</taxon>
    </lineage>
</organism>
<keyword evidence="2" id="KW-0614">Plasmid</keyword>
<dbReference type="RefSeq" id="WP_332920207.1">
    <property type="nucleotide sequence ID" value="NZ_AP025295.1"/>
</dbReference>
<dbReference type="SUPFAM" id="SSF53474">
    <property type="entry name" value="alpha/beta-Hydrolases"/>
    <property type="match status" value="1"/>
</dbReference>
<proteinExistence type="predicted"/>
<keyword evidence="3" id="KW-1185">Reference proteome</keyword>
<evidence type="ECO:0000256" key="1">
    <source>
        <dbReference type="SAM" id="SignalP"/>
    </source>
</evidence>
<dbReference type="InterPro" id="IPR000801">
    <property type="entry name" value="Esterase-like"/>
</dbReference>
<gene>
    <name evidence="2" type="ORF">PEPS_37710</name>
</gene>
<dbReference type="PANTHER" id="PTHR48098">
    <property type="entry name" value="ENTEROCHELIN ESTERASE-RELATED"/>
    <property type="match status" value="1"/>
</dbReference>
<reference evidence="2 3" key="1">
    <citation type="submission" date="2021-12" db="EMBL/GenBank/DDBJ databases">
        <title>Genome sequencing of bacteria with rrn-lacking chromosome and rrn-plasmid.</title>
        <authorList>
            <person name="Anda M."/>
            <person name="Iwasaki W."/>
        </authorList>
    </citation>
    <scope>NUCLEOTIDE SEQUENCE [LARGE SCALE GENOMIC DNA]</scope>
    <source>
        <strain evidence="2 3">NBRC 101262</strain>
        <plasmid evidence="2 3">pPP3</plasmid>
    </source>
</reference>
<protein>
    <submittedName>
        <fullName evidence="2">Esterase</fullName>
    </submittedName>
</protein>
<geneLocation type="plasmid" evidence="2 3">
    <name>pPP3</name>
</geneLocation>
<dbReference type="Proteomes" id="UP001354989">
    <property type="component" value="Plasmid pPP3"/>
</dbReference>
<evidence type="ECO:0000313" key="2">
    <source>
        <dbReference type="EMBL" id="BDD01491.1"/>
    </source>
</evidence>
<dbReference type="PANTHER" id="PTHR48098:SF1">
    <property type="entry name" value="DIACYLGLYCEROL ACYLTRANSFERASE_MYCOLYLTRANSFERASE AG85A"/>
    <property type="match status" value="1"/>
</dbReference>
<sequence length="270" mass="31068">MKRIIFLVIFLAVSQLAFSAQVDTIKVRSAAMKTMIKNVVISPEGKGNVHYPVLYLLHGAFGDYSSWIKNAPNIKQLVDQHKIIVICPEGGFNSWYFDSPIDPKFQYETYIMRELITYIDQHYKTLPDRAHRAIAGLSMGGHGAFYLGIRHQETFGAIGAMSGGLDIRPFATKWDISKRIGTIEQYPDRWESRAVINMVDQLIGTDIKIIMDCGDEDFFYGVNKAVHRKLMREGVPHDFTIRPGGHNWKYWSNSIEYQMLFFDRFFRKKG</sequence>
<keyword evidence="1" id="KW-0732">Signal</keyword>
<feature type="signal peptide" evidence="1">
    <location>
        <begin position="1"/>
        <end position="19"/>
    </location>
</feature>
<dbReference type="Pfam" id="PF00756">
    <property type="entry name" value="Esterase"/>
    <property type="match status" value="1"/>
</dbReference>
<dbReference type="EMBL" id="AP025295">
    <property type="protein sequence ID" value="BDD01491.1"/>
    <property type="molecule type" value="Genomic_DNA"/>
</dbReference>
<accession>A0ABM7VKI1</accession>
<name>A0ABM7VKI1_9BACT</name>
<dbReference type="InterPro" id="IPR029058">
    <property type="entry name" value="AB_hydrolase_fold"/>
</dbReference>
<dbReference type="InterPro" id="IPR050583">
    <property type="entry name" value="Mycobacterial_A85_antigen"/>
</dbReference>
<dbReference type="Gene3D" id="3.40.50.1820">
    <property type="entry name" value="alpha/beta hydrolase"/>
    <property type="match status" value="1"/>
</dbReference>